<feature type="compositionally biased region" description="Basic and acidic residues" evidence="1">
    <location>
        <begin position="57"/>
        <end position="71"/>
    </location>
</feature>
<comment type="caution">
    <text evidence="2">The sequence shown here is derived from an EMBL/GenBank/DDBJ whole genome shotgun (WGS) entry which is preliminary data.</text>
</comment>
<keyword evidence="3" id="KW-1185">Reference proteome</keyword>
<name>A0ABS8SC46_DATST</name>
<reference evidence="2 3" key="1">
    <citation type="journal article" date="2021" name="BMC Genomics">
        <title>Datura genome reveals duplications of psychoactive alkaloid biosynthetic genes and high mutation rate following tissue culture.</title>
        <authorList>
            <person name="Rajewski A."/>
            <person name="Carter-House D."/>
            <person name="Stajich J."/>
            <person name="Litt A."/>
        </authorList>
    </citation>
    <scope>NUCLEOTIDE SEQUENCE [LARGE SCALE GENOMIC DNA]</scope>
    <source>
        <strain evidence="2">AR-01</strain>
    </source>
</reference>
<evidence type="ECO:0000313" key="3">
    <source>
        <dbReference type="Proteomes" id="UP000823775"/>
    </source>
</evidence>
<feature type="region of interest" description="Disordered" evidence="1">
    <location>
        <begin position="1"/>
        <end position="21"/>
    </location>
</feature>
<evidence type="ECO:0000256" key="1">
    <source>
        <dbReference type="SAM" id="MobiDB-lite"/>
    </source>
</evidence>
<sequence length="95" mass="10114">MYSSLSPTVTQSPGQSLSGMGTVLLPAKSGLQGNANVEGLSPTVEEHAPWVWQAKTTHPEEDQQQDHHAPEEQMVNPPAVLSTQVESVGDIILGE</sequence>
<accession>A0ABS8SC46</accession>
<organism evidence="2 3">
    <name type="scientific">Datura stramonium</name>
    <name type="common">Jimsonweed</name>
    <name type="synonym">Common thornapple</name>
    <dbReference type="NCBI Taxonomy" id="4076"/>
    <lineage>
        <taxon>Eukaryota</taxon>
        <taxon>Viridiplantae</taxon>
        <taxon>Streptophyta</taxon>
        <taxon>Embryophyta</taxon>
        <taxon>Tracheophyta</taxon>
        <taxon>Spermatophyta</taxon>
        <taxon>Magnoliopsida</taxon>
        <taxon>eudicotyledons</taxon>
        <taxon>Gunneridae</taxon>
        <taxon>Pentapetalae</taxon>
        <taxon>asterids</taxon>
        <taxon>lamiids</taxon>
        <taxon>Solanales</taxon>
        <taxon>Solanaceae</taxon>
        <taxon>Solanoideae</taxon>
        <taxon>Datureae</taxon>
        <taxon>Datura</taxon>
    </lineage>
</organism>
<evidence type="ECO:0000313" key="2">
    <source>
        <dbReference type="EMBL" id="MCD7456411.1"/>
    </source>
</evidence>
<feature type="compositionally biased region" description="Polar residues" evidence="1">
    <location>
        <begin position="1"/>
        <end position="19"/>
    </location>
</feature>
<proteinExistence type="predicted"/>
<dbReference type="Proteomes" id="UP000823775">
    <property type="component" value="Unassembled WGS sequence"/>
</dbReference>
<protein>
    <submittedName>
        <fullName evidence="2">Uncharacterized protein</fullName>
    </submittedName>
</protein>
<gene>
    <name evidence="2" type="ORF">HAX54_031643</name>
</gene>
<feature type="region of interest" description="Disordered" evidence="1">
    <location>
        <begin position="56"/>
        <end position="95"/>
    </location>
</feature>
<dbReference type="EMBL" id="JACEIK010000400">
    <property type="protein sequence ID" value="MCD7456411.1"/>
    <property type="molecule type" value="Genomic_DNA"/>
</dbReference>